<protein>
    <submittedName>
        <fullName evidence="1">Uncharacterized protein</fullName>
    </submittedName>
</protein>
<reference evidence="1 2" key="1">
    <citation type="submission" date="2017-12" db="EMBL/GenBank/DDBJ databases">
        <title>Genomes of bacteria within cyanobacterial aggregates.</title>
        <authorList>
            <person name="Cai H."/>
        </authorList>
    </citation>
    <scope>NUCLEOTIDE SEQUENCE [LARGE SCALE GENOMIC DNA]</scope>
    <source>
        <strain evidence="1 2">TH16</strain>
    </source>
</reference>
<sequence length="151" mass="16124">MLERFVPLLMPLLSREIGDTARQVGRDGILYAVMALLGIIGFALAVAGAIVWLGTLIGTGPALLAVAGAVLLPIPVILGLMTHWRRVEQRRREKEREQDMLANALRLGASVLLPLLVRAPAAFLAVAAGLVVFLLFLDGDEKKADPDQGPA</sequence>
<dbReference type="OrthoDB" id="9846233at2"/>
<gene>
    <name evidence="1" type="ORF">C0V82_05320</name>
</gene>
<dbReference type="AlphaFoldDB" id="A0A2K9N9E0"/>
<dbReference type="Proteomes" id="UP000234752">
    <property type="component" value="Chromosome eg_1"/>
</dbReference>
<evidence type="ECO:0000313" key="2">
    <source>
        <dbReference type="Proteomes" id="UP000234752"/>
    </source>
</evidence>
<dbReference type="RefSeq" id="WP_102111426.1">
    <property type="nucleotide sequence ID" value="NZ_BMGN01000003.1"/>
</dbReference>
<name>A0A2K9N9E0_9PROT</name>
<keyword evidence="2" id="KW-1185">Reference proteome</keyword>
<proteinExistence type="predicted"/>
<accession>A0A2K9N9E0</accession>
<evidence type="ECO:0000313" key="1">
    <source>
        <dbReference type="EMBL" id="AUN29704.1"/>
    </source>
</evidence>
<dbReference type="EMBL" id="CP025611">
    <property type="protein sequence ID" value="AUN29704.1"/>
    <property type="molecule type" value="Genomic_DNA"/>
</dbReference>
<organism evidence="1 2">
    <name type="scientific">Niveispirillum cyanobacteriorum</name>
    <dbReference type="NCBI Taxonomy" id="1612173"/>
    <lineage>
        <taxon>Bacteria</taxon>
        <taxon>Pseudomonadati</taxon>
        <taxon>Pseudomonadota</taxon>
        <taxon>Alphaproteobacteria</taxon>
        <taxon>Rhodospirillales</taxon>
        <taxon>Azospirillaceae</taxon>
        <taxon>Niveispirillum</taxon>
    </lineage>
</organism>
<dbReference type="KEGG" id="ncb:C0V82_05320"/>